<accession>A0A1X7KUZ3</accession>
<dbReference type="STRING" id="561720.SAMN06275492_1373"/>
<reference evidence="3" key="1">
    <citation type="submission" date="2017-04" db="EMBL/GenBank/DDBJ databases">
        <authorList>
            <person name="Varghese N."/>
            <person name="Submissions S."/>
        </authorList>
    </citation>
    <scope>NUCLEOTIDE SEQUENCE [LARGE SCALE GENOMIC DNA]</scope>
    <source>
        <strain evidence="3">USBA 82</strain>
    </source>
</reference>
<feature type="region of interest" description="Disordered" evidence="1">
    <location>
        <begin position="601"/>
        <end position="635"/>
    </location>
</feature>
<dbReference type="OrthoDB" id="5362408at2"/>
<dbReference type="EMBL" id="FXBB01000037">
    <property type="protein sequence ID" value="SMG45134.1"/>
    <property type="molecule type" value="Genomic_DNA"/>
</dbReference>
<evidence type="ECO:0000313" key="2">
    <source>
        <dbReference type="EMBL" id="SMG45134.1"/>
    </source>
</evidence>
<dbReference type="NCBIfam" id="TIGR03986">
    <property type="entry name" value="TIGR03986 family CRISPR-associated RAMP protein"/>
    <property type="match status" value="1"/>
</dbReference>
<evidence type="ECO:0000313" key="3">
    <source>
        <dbReference type="Proteomes" id="UP000193355"/>
    </source>
</evidence>
<organism evidence="2 3">
    <name type="scientific">Dethiosulfovibrio salsuginis</name>
    <dbReference type="NCBI Taxonomy" id="561720"/>
    <lineage>
        <taxon>Bacteria</taxon>
        <taxon>Thermotogati</taxon>
        <taxon>Synergistota</taxon>
        <taxon>Synergistia</taxon>
        <taxon>Synergistales</taxon>
        <taxon>Dethiosulfovibrionaceae</taxon>
        <taxon>Dethiosulfovibrio</taxon>
    </lineage>
</organism>
<dbReference type="InterPro" id="IPR023825">
    <property type="entry name" value="CRISPR-assoc_RAMP_BGP1436"/>
</dbReference>
<feature type="compositionally biased region" description="Basic and acidic residues" evidence="1">
    <location>
        <begin position="621"/>
        <end position="635"/>
    </location>
</feature>
<dbReference type="AlphaFoldDB" id="A0A1X7KUZ3"/>
<proteinExistence type="predicted"/>
<sequence>MVAIPSPYSFVPLSKNVFFPDWADRVSLDVPFSDGISGFIQVSVTAKTPIYIRGNQDDKTKPGYSDFFRVCPKGPYAIPGTSFKGMIRSVMEIASFSKIAGTNGDTARVDDKRYAIRDLQNRDLYTGKITEQVGRAYKPKVKTAWLSQDREDGRWVLNFCQMARVEQEDLERAFPRARGIGTRRQSAKDKYGLIPPETEVQFDCGPEKDHPHSRGNMLRYRKASNLGKGKDRGIIVLTGQPAPRDGRPGKKHMEFIFFDTKSQFDPVPDNIRKDFTFAHNELGENRKPNQEWAFWESRFKEGKKVPVFVLMEGREISSMGLALMYRLPYSNSIHQAIRHTSPDHLNPSRLDLAELVFGRVEGTDGLRGRVSVENLLAHGDPKTKKEVATVLGAPKPTYYPNYIKQDAGSDGTVKKRYQSFMDSNCEIRGWKRYIVREDKEDIKDVPPSPTQNVETRFSPLPSETTFSGRIYVHNLRPQELGALIWALTWGGNPKLRHSLGMAKPLGFGSVSVSIDGQDLAWCDPNRSEDLSAKNCTQAFESMMDSFIGDKGKWKASAELRSLLAMADPAHKWDFDLTYPRLGGARDNQFVDFKKDNASLLGPLDGKVEEPKSAKRKPPKIAPKEAEPDTPEGRFLKDIDGWSLKDIQKNHKKSGISPDKIDQTVRKQIYDKLAKKCKNAPQLSAVLKEWKP</sequence>
<gene>
    <name evidence="2" type="ORF">SAMN06275492_1373</name>
</gene>
<dbReference type="RefSeq" id="WP_085545396.1">
    <property type="nucleotide sequence ID" value="NZ_FXBB01000037.1"/>
</dbReference>
<evidence type="ECO:0000256" key="1">
    <source>
        <dbReference type="SAM" id="MobiDB-lite"/>
    </source>
</evidence>
<keyword evidence="3" id="KW-1185">Reference proteome</keyword>
<protein>
    <submittedName>
        <fullName evidence="2">CRISPR-associated protein</fullName>
    </submittedName>
</protein>
<name>A0A1X7KUZ3_9BACT</name>
<dbReference type="Proteomes" id="UP000193355">
    <property type="component" value="Unassembled WGS sequence"/>
</dbReference>